<dbReference type="SUPFAM" id="SSF46579">
    <property type="entry name" value="Prefoldin"/>
    <property type="match status" value="1"/>
</dbReference>
<dbReference type="Gene3D" id="1.10.287.370">
    <property type="match status" value="1"/>
</dbReference>
<dbReference type="GO" id="GO:0006457">
    <property type="term" value="P:protein folding"/>
    <property type="evidence" value="ECO:0007669"/>
    <property type="project" value="InterPro"/>
</dbReference>
<evidence type="ECO:0000256" key="2">
    <source>
        <dbReference type="ARBA" id="ARBA00023186"/>
    </source>
</evidence>
<evidence type="ECO:0000256" key="3">
    <source>
        <dbReference type="SAM" id="Coils"/>
    </source>
</evidence>
<dbReference type="AlphaFoldDB" id="A0A3N4IT50"/>
<evidence type="ECO:0008006" key="6">
    <source>
        <dbReference type="Google" id="ProtNLM"/>
    </source>
</evidence>
<accession>A0A3N4IT50</accession>
<gene>
    <name evidence="4" type="ORF">BJ508DRAFT_374112</name>
</gene>
<evidence type="ECO:0000313" key="5">
    <source>
        <dbReference type="Proteomes" id="UP000275078"/>
    </source>
</evidence>
<dbReference type="OrthoDB" id="29646at2759"/>
<dbReference type="Pfam" id="PF01920">
    <property type="entry name" value="Prefoldin_2"/>
    <property type="match status" value="1"/>
</dbReference>
<dbReference type="Proteomes" id="UP000275078">
    <property type="component" value="Unassembled WGS sequence"/>
</dbReference>
<dbReference type="EMBL" id="ML119657">
    <property type="protein sequence ID" value="RPA84794.1"/>
    <property type="molecule type" value="Genomic_DNA"/>
</dbReference>
<evidence type="ECO:0000256" key="1">
    <source>
        <dbReference type="ARBA" id="ARBA00008045"/>
    </source>
</evidence>
<dbReference type="GO" id="GO:0016272">
    <property type="term" value="C:prefoldin complex"/>
    <property type="evidence" value="ECO:0007669"/>
    <property type="project" value="InterPro"/>
</dbReference>
<keyword evidence="5" id="KW-1185">Reference proteome</keyword>
<protein>
    <recommendedName>
        <fullName evidence="6">Prefoldin beta-like protein</fullName>
    </recommendedName>
</protein>
<dbReference type="InterPro" id="IPR002777">
    <property type="entry name" value="PFD_beta-like"/>
</dbReference>
<dbReference type="FunFam" id="1.10.287.370:FF:000002">
    <property type="entry name" value="Prefoldin subunit 2"/>
    <property type="match status" value="1"/>
</dbReference>
<name>A0A3N4IT50_ASCIM</name>
<reference evidence="4 5" key="1">
    <citation type="journal article" date="2018" name="Nat. Ecol. Evol.">
        <title>Pezizomycetes genomes reveal the molecular basis of ectomycorrhizal truffle lifestyle.</title>
        <authorList>
            <person name="Murat C."/>
            <person name="Payen T."/>
            <person name="Noel B."/>
            <person name="Kuo A."/>
            <person name="Morin E."/>
            <person name="Chen J."/>
            <person name="Kohler A."/>
            <person name="Krizsan K."/>
            <person name="Balestrini R."/>
            <person name="Da Silva C."/>
            <person name="Montanini B."/>
            <person name="Hainaut M."/>
            <person name="Levati E."/>
            <person name="Barry K.W."/>
            <person name="Belfiori B."/>
            <person name="Cichocki N."/>
            <person name="Clum A."/>
            <person name="Dockter R.B."/>
            <person name="Fauchery L."/>
            <person name="Guy J."/>
            <person name="Iotti M."/>
            <person name="Le Tacon F."/>
            <person name="Lindquist E.A."/>
            <person name="Lipzen A."/>
            <person name="Malagnac F."/>
            <person name="Mello A."/>
            <person name="Molinier V."/>
            <person name="Miyauchi S."/>
            <person name="Poulain J."/>
            <person name="Riccioni C."/>
            <person name="Rubini A."/>
            <person name="Sitrit Y."/>
            <person name="Splivallo R."/>
            <person name="Traeger S."/>
            <person name="Wang M."/>
            <person name="Zifcakova L."/>
            <person name="Wipf D."/>
            <person name="Zambonelli A."/>
            <person name="Paolocci F."/>
            <person name="Nowrousian M."/>
            <person name="Ottonello S."/>
            <person name="Baldrian P."/>
            <person name="Spatafora J.W."/>
            <person name="Henrissat B."/>
            <person name="Nagy L.G."/>
            <person name="Aury J.M."/>
            <person name="Wincker P."/>
            <person name="Grigoriev I.V."/>
            <person name="Bonfante P."/>
            <person name="Martin F.M."/>
        </authorList>
    </citation>
    <scope>NUCLEOTIDE SEQUENCE [LARGE SCALE GENOMIC DNA]</scope>
    <source>
        <strain evidence="4 5">RN42</strain>
    </source>
</reference>
<feature type="coiled-coil region" evidence="3">
    <location>
        <begin position="75"/>
        <end position="102"/>
    </location>
</feature>
<evidence type="ECO:0000313" key="4">
    <source>
        <dbReference type="EMBL" id="RPA84794.1"/>
    </source>
</evidence>
<proteinExistence type="inferred from homology"/>
<organism evidence="4 5">
    <name type="scientific">Ascobolus immersus RN42</name>
    <dbReference type="NCBI Taxonomy" id="1160509"/>
    <lineage>
        <taxon>Eukaryota</taxon>
        <taxon>Fungi</taxon>
        <taxon>Dikarya</taxon>
        <taxon>Ascomycota</taxon>
        <taxon>Pezizomycotina</taxon>
        <taxon>Pezizomycetes</taxon>
        <taxon>Pezizales</taxon>
        <taxon>Ascobolaceae</taxon>
        <taxon>Ascobolus</taxon>
    </lineage>
</organism>
<dbReference type="GO" id="GO:0051082">
    <property type="term" value="F:unfolded protein binding"/>
    <property type="evidence" value="ECO:0007669"/>
    <property type="project" value="InterPro"/>
</dbReference>
<dbReference type="STRING" id="1160509.A0A3N4IT50"/>
<dbReference type="InterPro" id="IPR009053">
    <property type="entry name" value="Prefoldin"/>
</dbReference>
<sequence>MAARACGGVRVQLFPKRPAKTPPNHQSELTVKPPTSLIPAAITAPHLRILNRSSTIANMSDQQQQQVSPAALRKQQELQNVYSNYKQTLQTLAQKIGEVEAESDEHRLVLDTLTPLPKERKCFRLVNGVLLEKTVGEVVPDLTTQKEGLAKVLETLVKDYKKKESELEQWKKTNNIQVVQS</sequence>
<keyword evidence="3" id="KW-0175">Coiled coil</keyword>
<comment type="similarity">
    <text evidence="1">Belongs to the prefoldin subunit beta family.</text>
</comment>
<dbReference type="CDD" id="cd23163">
    <property type="entry name" value="Prefoldin_2"/>
    <property type="match status" value="1"/>
</dbReference>
<keyword evidence="2" id="KW-0143">Chaperone</keyword>
<dbReference type="PANTHER" id="PTHR13303">
    <property type="entry name" value="PREFOLDIN SUBUNIT 2"/>
    <property type="match status" value="1"/>
</dbReference>
<dbReference type="InterPro" id="IPR027235">
    <property type="entry name" value="PFD2"/>
</dbReference>